<evidence type="ECO:0000256" key="5">
    <source>
        <dbReference type="ARBA" id="ARBA00022989"/>
    </source>
</evidence>
<reference evidence="9" key="2">
    <citation type="journal article" date="2023" name="Pathogens">
        <title>Pathological Features and Genomic Characterization of an Actinobacillus equuli subsp. equuli Bearing Unique Virulence-Associated Genes from an Adult Horse with Pleuropneumonia.</title>
        <authorList>
            <person name="Kamali M."/>
            <person name="Carossino M."/>
            <person name="Del Piero F."/>
            <person name="Peak L."/>
            <person name="Mitchell M.S."/>
            <person name="Willette J."/>
            <person name="Baker R."/>
            <person name="Li F."/>
            <person name="Kenez A."/>
            <person name="Balasuriya U.B.R."/>
            <person name="Go Y.Y."/>
        </authorList>
    </citation>
    <scope>NUCLEOTIDE SEQUENCE</scope>
    <source>
        <strain evidence="9">4524</strain>
    </source>
</reference>
<dbReference type="SUPFAM" id="SSF116726">
    <property type="entry name" value="TrkA C-terminal domain-like"/>
    <property type="match status" value="2"/>
</dbReference>
<feature type="transmembrane region" description="Helical" evidence="7">
    <location>
        <begin position="505"/>
        <end position="524"/>
    </location>
</feature>
<evidence type="ECO:0000313" key="10">
    <source>
        <dbReference type="Proteomes" id="UP001142444"/>
    </source>
</evidence>
<evidence type="ECO:0000256" key="1">
    <source>
        <dbReference type="ARBA" id="ARBA00004141"/>
    </source>
</evidence>
<feature type="transmembrane region" description="Helical" evidence="7">
    <location>
        <begin position="474"/>
        <end position="493"/>
    </location>
</feature>
<keyword evidence="6 7" id="KW-0472">Membrane</keyword>
<dbReference type="Pfam" id="PF02080">
    <property type="entry name" value="TrkA_C"/>
    <property type="match status" value="2"/>
</dbReference>
<dbReference type="PRINTS" id="PR00173">
    <property type="entry name" value="EDTRNSPORT"/>
</dbReference>
<keyword evidence="4" id="KW-0677">Repeat</keyword>
<keyword evidence="5 7" id="KW-1133">Transmembrane helix</keyword>
<keyword evidence="3 7" id="KW-0812">Transmembrane</keyword>
<feature type="transmembrane region" description="Helical" evidence="7">
    <location>
        <begin position="38"/>
        <end position="56"/>
    </location>
</feature>
<protein>
    <submittedName>
        <fullName evidence="9">SLC13 family permease</fullName>
    </submittedName>
</protein>
<dbReference type="Pfam" id="PF03600">
    <property type="entry name" value="CitMHS"/>
    <property type="match status" value="1"/>
</dbReference>
<accession>A0A9X4JCT9</accession>
<evidence type="ECO:0000256" key="4">
    <source>
        <dbReference type="ARBA" id="ARBA00022737"/>
    </source>
</evidence>
<dbReference type="Gene3D" id="3.30.70.1450">
    <property type="entry name" value="Regulator of K+ conductance, C-terminal domain"/>
    <property type="match status" value="2"/>
</dbReference>
<reference evidence="9" key="1">
    <citation type="submission" date="2022-11" db="EMBL/GenBank/DDBJ databases">
        <authorList>
            <person name="Kamali M."/>
            <person name="Peak L."/>
            <person name="Go Y.Y."/>
            <person name="Balasuriya U.B.R."/>
            <person name="Carossino M."/>
        </authorList>
    </citation>
    <scope>NUCLEOTIDE SEQUENCE</scope>
    <source>
        <strain evidence="9">4524</strain>
    </source>
</reference>
<evidence type="ECO:0000256" key="2">
    <source>
        <dbReference type="ARBA" id="ARBA00022448"/>
    </source>
</evidence>
<feature type="transmembrane region" description="Helical" evidence="7">
    <location>
        <begin position="147"/>
        <end position="166"/>
    </location>
</feature>
<feature type="transmembrane region" description="Helical" evidence="7">
    <location>
        <begin position="119"/>
        <end position="140"/>
    </location>
</feature>
<feature type="transmembrane region" description="Helical" evidence="7">
    <location>
        <begin position="560"/>
        <end position="578"/>
    </location>
</feature>
<feature type="domain" description="RCK C-terminal" evidence="8">
    <location>
        <begin position="323"/>
        <end position="407"/>
    </location>
</feature>
<evidence type="ECO:0000259" key="8">
    <source>
        <dbReference type="PROSITE" id="PS51202"/>
    </source>
</evidence>
<dbReference type="PANTHER" id="PTHR43652">
    <property type="entry name" value="BASIC AMINO ACID ANTIPORTER YFCC-RELATED"/>
    <property type="match status" value="1"/>
</dbReference>
<dbReference type="InterPro" id="IPR036721">
    <property type="entry name" value="RCK_C_sf"/>
</dbReference>
<comment type="subcellular location">
    <subcellularLocation>
        <location evidence="1">Membrane</location>
        <topology evidence="1">Multi-pass membrane protein</topology>
    </subcellularLocation>
</comment>
<evidence type="ECO:0000256" key="3">
    <source>
        <dbReference type="ARBA" id="ARBA00022692"/>
    </source>
</evidence>
<dbReference type="GO" id="GO:0005886">
    <property type="term" value="C:plasma membrane"/>
    <property type="evidence" value="ECO:0007669"/>
    <property type="project" value="TreeGrafter"/>
</dbReference>
<feature type="transmembrane region" description="Helical" evidence="7">
    <location>
        <begin position="431"/>
        <end position="462"/>
    </location>
</feature>
<evidence type="ECO:0000256" key="7">
    <source>
        <dbReference type="SAM" id="Phobius"/>
    </source>
</evidence>
<gene>
    <name evidence="9" type="ORF">OQ257_08190</name>
</gene>
<keyword evidence="10" id="KW-1185">Reference proteome</keyword>
<dbReference type="GO" id="GO:0006813">
    <property type="term" value="P:potassium ion transport"/>
    <property type="evidence" value="ECO:0007669"/>
    <property type="project" value="InterPro"/>
</dbReference>
<dbReference type="PANTHER" id="PTHR43652:SF1">
    <property type="entry name" value="RESPONSE REGULATOR"/>
    <property type="match status" value="1"/>
</dbReference>
<proteinExistence type="predicted"/>
<dbReference type="InterPro" id="IPR006037">
    <property type="entry name" value="RCK_C"/>
</dbReference>
<dbReference type="GO" id="GO:0008324">
    <property type="term" value="F:monoatomic cation transmembrane transporter activity"/>
    <property type="evidence" value="ECO:0007669"/>
    <property type="project" value="InterPro"/>
</dbReference>
<name>A0A9X4JCT9_ACTEU</name>
<feature type="transmembrane region" description="Helical" evidence="7">
    <location>
        <begin position="12"/>
        <end position="31"/>
    </location>
</feature>
<dbReference type="Proteomes" id="UP001142444">
    <property type="component" value="Unassembled WGS sequence"/>
</dbReference>
<feature type="transmembrane region" description="Helical" evidence="7">
    <location>
        <begin position="186"/>
        <end position="206"/>
    </location>
</feature>
<evidence type="ECO:0000256" key="6">
    <source>
        <dbReference type="ARBA" id="ARBA00023136"/>
    </source>
</evidence>
<dbReference type="AlphaFoldDB" id="A0A9X4JCT9"/>
<feature type="transmembrane region" description="Helical" evidence="7">
    <location>
        <begin position="68"/>
        <end position="86"/>
    </location>
</feature>
<dbReference type="EMBL" id="JAPHVQ010000007">
    <property type="protein sequence ID" value="MDE8035142.1"/>
    <property type="molecule type" value="Genomic_DNA"/>
</dbReference>
<sequence>MQTIINYLPSFMQLPLFWVLAILAVAVVLFIQNKLRMDVIALMVLLAFSLSGILTTKEALAGFGDPNVILLALLYIIGDALARTGVANQMSDWLLRAAGASEAKVIALLMLSIGTLGAFMSSTGIVAIFIPVTLAICASLNISPRRLMMPLAVAGLISGMMTLIATAPNLVTHAELVKAGYEGFHFFSFTPIGALVLVLGILYMLAVRRWLDDGSMPVSVNNDDSMAHLIEEYKLNGRAKMVVLSEGSYFIGKTIDELNLRSIYQLNIIAIQRYKNFRHITLAAFGKDQLQKKDILLMDIGVDETRFAQLCEEFGMQQIELKGEYFSTQSKSVGMAELGVMPETETIGQTVDALNFRSNFGLSVVGIKREGQILQNNLLAETVKSGDILLVMGVWQKITAMVQIRKDFFLIGMPKESKQAVPAASQAPHALFALVIMIGLMISGLVPNVIAAFIACLLLGAFRCIDMKSAYESIHFPTLILVIGMMPFSLAMQKTGGVALMVEKFIGLTGGANTAYPLILIGLFALTAVVGLFISTSATAILMAPIAIEVARQLGYPPTALVMVVAIASSAAFMTPISPVNSMVVSLGNYRFSDFLKVGLPFTVITMLVTAFLVPILFP</sequence>
<dbReference type="RefSeq" id="WP_275218123.1">
    <property type="nucleotide sequence ID" value="NZ_JAPHVQ010000007.1"/>
</dbReference>
<organism evidence="9 10">
    <name type="scientific">Actinobacillus equuli subsp. equuli</name>
    <dbReference type="NCBI Taxonomy" id="202947"/>
    <lineage>
        <taxon>Bacteria</taxon>
        <taxon>Pseudomonadati</taxon>
        <taxon>Pseudomonadota</taxon>
        <taxon>Gammaproteobacteria</taxon>
        <taxon>Pasteurellales</taxon>
        <taxon>Pasteurellaceae</taxon>
        <taxon>Actinobacillus</taxon>
    </lineage>
</organism>
<feature type="transmembrane region" description="Helical" evidence="7">
    <location>
        <begin position="598"/>
        <end position="618"/>
    </location>
</feature>
<comment type="caution">
    <text evidence="9">The sequence shown here is derived from an EMBL/GenBank/DDBJ whole genome shotgun (WGS) entry which is preliminary data.</text>
</comment>
<evidence type="ECO:0000313" key="9">
    <source>
        <dbReference type="EMBL" id="MDE8035142.1"/>
    </source>
</evidence>
<keyword evidence="2" id="KW-0813">Transport</keyword>
<dbReference type="InterPro" id="IPR004680">
    <property type="entry name" value="Cit_transptr-like_dom"/>
</dbReference>
<dbReference type="PROSITE" id="PS51202">
    <property type="entry name" value="RCK_C"/>
    <property type="match status" value="1"/>
</dbReference>
<dbReference type="InterPro" id="IPR051679">
    <property type="entry name" value="DASS-Related_Transporters"/>
</dbReference>